<name>A0A5C1DM19_9NEIS</name>
<sequence length="198" mass="21232">MWDDDDVTLLTVPGWGDSGPAHWQSRWELTYPLARRVVQQDWLYPRRDAWVAGLAAAVADIPGQLVIAAHSLGCYATAAWLRQASLADQRRIKGALLVAPPALPILPETARASGELQAGSALPDFAGFEAAEAWRLPLPAIVAASHDDPFCDFAEAARMAEGWGARLFDAGRCGHMGSHAGLGSWPAGQSLLQRLMLG</sequence>
<protein>
    <submittedName>
        <fullName evidence="1">Alpha/beta hydrolase</fullName>
    </submittedName>
</protein>
<dbReference type="Pfam" id="PF06821">
    <property type="entry name" value="Ser_hydrolase"/>
    <property type="match status" value="1"/>
</dbReference>
<dbReference type="Proteomes" id="UP000322079">
    <property type="component" value="Chromosome"/>
</dbReference>
<dbReference type="AlphaFoldDB" id="A0A5C1DM19"/>
<dbReference type="InterPro" id="IPR029058">
    <property type="entry name" value="AB_hydrolase_fold"/>
</dbReference>
<reference evidence="1 2" key="1">
    <citation type="submission" date="2019-08" db="EMBL/GenBank/DDBJ databases">
        <title>Chromobacterium paludis, a novel bacterium isolated from a Maryland marsh pond.</title>
        <authorList>
            <person name="Blackburn M.B."/>
            <person name="Gundersen-Rindal D.E."/>
        </authorList>
    </citation>
    <scope>NUCLEOTIDE SEQUENCE [LARGE SCALE GENOMIC DNA]</scope>
    <source>
        <strain evidence="2">IIBBL 257-1</strain>
    </source>
</reference>
<dbReference type="EMBL" id="CP043473">
    <property type="protein sequence ID" value="QEL57520.1"/>
    <property type="molecule type" value="Genomic_DNA"/>
</dbReference>
<dbReference type="RefSeq" id="WP_149299263.1">
    <property type="nucleotide sequence ID" value="NZ_CP043473.1"/>
</dbReference>
<gene>
    <name evidence="1" type="ORF">FYK34_19055</name>
</gene>
<dbReference type="KEGG" id="chrm:FYK34_19055"/>
<dbReference type="GO" id="GO:0016787">
    <property type="term" value="F:hydrolase activity"/>
    <property type="evidence" value="ECO:0007669"/>
    <property type="project" value="UniProtKB-KW"/>
</dbReference>
<evidence type="ECO:0000313" key="1">
    <source>
        <dbReference type="EMBL" id="QEL57520.1"/>
    </source>
</evidence>
<keyword evidence="1" id="KW-0378">Hydrolase</keyword>
<accession>A0A5C1DM19</accession>
<organism evidence="1 2">
    <name type="scientific">Chromobacterium paludis</name>
    <dbReference type="NCBI Taxonomy" id="2605945"/>
    <lineage>
        <taxon>Bacteria</taxon>
        <taxon>Pseudomonadati</taxon>
        <taxon>Pseudomonadota</taxon>
        <taxon>Betaproteobacteria</taxon>
        <taxon>Neisseriales</taxon>
        <taxon>Chromobacteriaceae</taxon>
        <taxon>Chromobacterium</taxon>
    </lineage>
</organism>
<dbReference type="InterPro" id="IPR010662">
    <property type="entry name" value="RBBP9/YdeN"/>
</dbReference>
<dbReference type="SUPFAM" id="SSF53474">
    <property type="entry name" value="alpha/beta-Hydrolases"/>
    <property type="match status" value="1"/>
</dbReference>
<evidence type="ECO:0000313" key="2">
    <source>
        <dbReference type="Proteomes" id="UP000322079"/>
    </source>
</evidence>
<dbReference type="Gene3D" id="3.40.50.1820">
    <property type="entry name" value="alpha/beta hydrolase"/>
    <property type="match status" value="1"/>
</dbReference>
<keyword evidence="2" id="KW-1185">Reference proteome</keyword>
<proteinExistence type="predicted"/>